<dbReference type="InterPro" id="IPR015421">
    <property type="entry name" value="PyrdxlP-dep_Trfase_major"/>
</dbReference>
<dbReference type="GO" id="GO:0099620">
    <property type="term" value="F:UDP-4-amino-4-deoxy-L-arabinose aminotransferase"/>
    <property type="evidence" value="ECO:0007669"/>
    <property type="project" value="UniProtKB-EC"/>
</dbReference>
<organism evidence="3 4">
    <name type="scientific">Sphingomonas dokdonensis</name>
    <dbReference type="NCBI Taxonomy" id="344880"/>
    <lineage>
        <taxon>Bacteria</taxon>
        <taxon>Pseudomonadati</taxon>
        <taxon>Pseudomonadota</taxon>
        <taxon>Alphaproteobacteria</taxon>
        <taxon>Sphingomonadales</taxon>
        <taxon>Sphingomonadaceae</taxon>
        <taxon>Sphingomonas</taxon>
    </lineage>
</organism>
<dbReference type="RefSeq" id="WP_158212218.1">
    <property type="nucleotide sequence ID" value="NZ_NBBI01000009.1"/>
</dbReference>
<dbReference type="Gene3D" id="3.90.1150.10">
    <property type="entry name" value="Aspartate Aminotransferase, domain 1"/>
    <property type="match status" value="1"/>
</dbReference>
<evidence type="ECO:0000313" key="3">
    <source>
        <dbReference type="EMBL" id="OWK27832.1"/>
    </source>
</evidence>
<keyword evidence="3" id="KW-0032">Aminotransferase</keyword>
<comment type="caution">
    <text evidence="3">The sequence shown here is derived from an EMBL/GenBank/DDBJ whole genome shotgun (WGS) entry which is preliminary data.</text>
</comment>
<dbReference type="AlphaFoldDB" id="A0A2D0A4L8"/>
<evidence type="ECO:0000313" key="4">
    <source>
        <dbReference type="Proteomes" id="UP000197290"/>
    </source>
</evidence>
<dbReference type="EMBL" id="NBBI01000009">
    <property type="protein sequence ID" value="OWK27832.1"/>
    <property type="molecule type" value="Genomic_DNA"/>
</dbReference>
<keyword evidence="4" id="KW-1185">Reference proteome</keyword>
<dbReference type="SUPFAM" id="SSF53383">
    <property type="entry name" value="PLP-dependent transferases"/>
    <property type="match status" value="1"/>
</dbReference>
<dbReference type="Gene3D" id="3.40.640.10">
    <property type="entry name" value="Type I PLP-dependent aspartate aminotransferase-like (Major domain)"/>
    <property type="match status" value="1"/>
</dbReference>
<dbReference type="EC" id="2.6.1.87" evidence="3"/>
<sequence length="374" mass="39326">MSAAQAAIPLYSTGPMPEADEAAIVTLRSGQIASGANVEAFRSALADTIDNPAVVTTSDMSMAITIALRLAGVGPGHEVIASPFACLSTNAPIALSGARLRWADVDPATGAIDVGDVRRLIGPATKAVVVYHLAGYPGPARELAALCQEAGIALIEDCDNALGATRDGRPVGSDGDHAIYSFYPNRQVNGIEGGAIASRNPADTARAARLRRFGIDPVRFRAANGEIADDADVTEIGWSGSMSNLNAAVAKAQIAALPNRLAGTRANARQLEQRLADIPGITPFAALPGADPVYWGLMVRAAQRDTLLMRLKEAGVLASLLHQRNDRYSGMPAERRTLPGVDEIERDVLAIPCGWWLKPADLDRIEEAVATALR</sequence>
<reference evidence="3 4" key="1">
    <citation type="submission" date="2017-03" db="EMBL/GenBank/DDBJ databases">
        <title>Genome sequence of Sphingomonas dokdonensis DSM 21029.</title>
        <authorList>
            <person name="Poehlein A."/>
            <person name="Wuebbeler J.H."/>
            <person name="Steinbuechel A."/>
            <person name="Daniel R."/>
        </authorList>
    </citation>
    <scope>NUCLEOTIDE SEQUENCE [LARGE SCALE GENOMIC DNA]</scope>
    <source>
        <strain evidence="3 4">DSM 21029</strain>
    </source>
</reference>
<dbReference type="Proteomes" id="UP000197290">
    <property type="component" value="Unassembled WGS sequence"/>
</dbReference>
<name>A0A2D0A4L8_9SPHN</name>
<dbReference type="OrthoDB" id="9768668at2"/>
<evidence type="ECO:0000256" key="2">
    <source>
        <dbReference type="RuleBase" id="RU004508"/>
    </source>
</evidence>
<keyword evidence="3" id="KW-0808">Transferase</keyword>
<proteinExistence type="inferred from homology"/>
<dbReference type="Pfam" id="PF01041">
    <property type="entry name" value="DegT_DnrJ_EryC1"/>
    <property type="match status" value="1"/>
</dbReference>
<protein>
    <submittedName>
        <fullName evidence="3">UDP-4-amino-4-deoxy-L-arabinose--oxoglutarate aminotransferase</fullName>
        <ecNumber evidence="3">2.6.1.87</ecNumber>
    </submittedName>
</protein>
<dbReference type="GO" id="GO:0030170">
    <property type="term" value="F:pyridoxal phosphate binding"/>
    <property type="evidence" value="ECO:0007669"/>
    <property type="project" value="TreeGrafter"/>
</dbReference>
<dbReference type="PANTHER" id="PTHR30244">
    <property type="entry name" value="TRANSAMINASE"/>
    <property type="match status" value="1"/>
</dbReference>
<dbReference type="InterPro" id="IPR015424">
    <property type="entry name" value="PyrdxlP-dep_Trfase"/>
</dbReference>
<dbReference type="GO" id="GO:0000271">
    <property type="term" value="P:polysaccharide biosynthetic process"/>
    <property type="evidence" value="ECO:0007669"/>
    <property type="project" value="TreeGrafter"/>
</dbReference>
<dbReference type="PANTHER" id="PTHR30244:SF34">
    <property type="entry name" value="DTDP-4-AMINO-4,6-DIDEOXYGALACTOSE TRANSAMINASE"/>
    <property type="match status" value="1"/>
</dbReference>
<accession>A0A2D0A4L8</accession>
<comment type="similarity">
    <text evidence="1 2">Belongs to the DegT/DnrJ/EryC1 family.</text>
</comment>
<dbReference type="PIRSF" id="PIRSF000390">
    <property type="entry name" value="PLP_StrS"/>
    <property type="match status" value="1"/>
</dbReference>
<dbReference type="InterPro" id="IPR000653">
    <property type="entry name" value="DegT/StrS_aminotransferase"/>
</dbReference>
<evidence type="ECO:0000256" key="1">
    <source>
        <dbReference type="ARBA" id="ARBA00037999"/>
    </source>
</evidence>
<dbReference type="InterPro" id="IPR015422">
    <property type="entry name" value="PyrdxlP-dep_Trfase_small"/>
</dbReference>
<gene>
    <name evidence="3" type="primary">arnB_1</name>
    <name evidence="3" type="ORF">SPDO_30720</name>
</gene>
<keyword evidence="2" id="KW-0663">Pyridoxal phosphate</keyword>